<evidence type="ECO:0000259" key="18">
    <source>
        <dbReference type="PROSITE" id="PS50052"/>
    </source>
</evidence>
<dbReference type="Gene3D" id="2.30.30.40">
    <property type="entry name" value="SH3 Domains"/>
    <property type="match status" value="1"/>
</dbReference>
<evidence type="ECO:0000256" key="6">
    <source>
        <dbReference type="ARBA" id="ARBA00022443"/>
    </source>
</evidence>
<evidence type="ECO:0000256" key="15">
    <source>
        <dbReference type="PROSITE-ProRule" id="PRU00192"/>
    </source>
</evidence>
<dbReference type="Pfam" id="PF07653">
    <property type="entry name" value="SH3_2"/>
    <property type="match status" value="1"/>
</dbReference>
<dbReference type="GO" id="GO:0048699">
    <property type="term" value="P:generation of neurons"/>
    <property type="evidence" value="ECO:0007669"/>
    <property type="project" value="UniProtKB-ARBA"/>
</dbReference>
<dbReference type="GO" id="GO:0016324">
    <property type="term" value="C:apical plasma membrane"/>
    <property type="evidence" value="ECO:0007669"/>
    <property type="project" value="UniProtKB-SubCell"/>
</dbReference>
<evidence type="ECO:0000256" key="12">
    <source>
        <dbReference type="ARBA" id="ARBA00023136"/>
    </source>
</evidence>
<keyword evidence="6 15" id="KW-0728">SH3 domain</keyword>
<dbReference type="InterPro" id="IPR036034">
    <property type="entry name" value="PDZ_sf"/>
</dbReference>
<reference evidence="20" key="3">
    <citation type="submission" date="2025-09" db="UniProtKB">
        <authorList>
            <consortium name="Ensembl"/>
        </authorList>
    </citation>
    <scope>IDENTIFICATION</scope>
</reference>
<evidence type="ECO:0000313" key="21">
    <source>
        <dbReference type="Proteomes" id="UP000472271"/>
    </source>
</evidence>
<dbReference type="FunFam" id="2.30.42.10:FF:000088">
    <property type="entry name" value="MAGUK p55 subfamily member 5"/>
    <property type="match status" value="1"/>
</dbReference>
<dbReference type="FunFam" id="3.40.50.300:FF:000469">
    <property type="entry name" value="MAGUK p55 subfamily member 5"/>
    <property type="match status" value="1"/>
</dbReference>
<evidence type="ECO:0000259" key="17">
    <source>
        <dbReference type="PROSITE" id="PS50002"/>
    </source>
</evidence>
<evidence type="ECO:0000256" key="11">
    <source>
        <dbReference type="ARBA" id="ARBA00022949"/>
    </source>
</evidence>
<dbReference type="SUPFAM" id="SSF50156">
    <property type="entry name" value="PDZ domain-like"/>
    <property type="match status" value="1"/>
</dbReference>
<keyword evidence="21" id="KW-1185">Reference proteome</keyword>
<comment type="subcellular location">
    <subcellularLocation>
        <location evidence="2">Apical cell membrane</location>
    </subcellularLocation>
    <subcellularLocation>
        <location evidence="3">Cell junction</location>
        <location evidence="3">Tight junction</location>
    </subcellularLocation>
    <subcellularLocation>
        <location evidence="1">Cell membrane</location>
        <topology evidence="1">Peripheral membrane protein</topology>
    </subcellularLocation>
</comment>
<dbReference type="SUPFAM" id="SSF50044">
    <property type="entry name" value="SH3-domain"/>
    <property type="match status" value="1"/>
</dbReference>
<dbReference type="InterPro" id="IPR008144">
    <property type="entry name" value="Guanylate_kin-like_dom"/>
</dbReference>
<evidence type="ECO:0000256" key="13">
    <source>
        <dbReference type="ARBA" id="ARBA00024392"/>
    </source>
</evidence>
<keyword evidence="8" id="KW-0677">Repeat</keyword>
<comment type="similarity">
    <text evidence="4">Belongs to the MAGUK family.</text>
</comment>
<dbReference type="Pfam" id="PF00595">
    <property type="entry name" value="PDZ"/>
    <property type="match status" value="1"/>
</dbReference>
<dbReference type="CDD" id="cd12036">
    <property type="entry name" value="SH3_MPP5"/>
    <property type="match status" value="1"/>
</dbReference>
<evidence type="ECO:0000256" key="3">
    <source>
        <dbReference type="ARBA" id="ARBA00004435"/>
    </source>
</evidence>
<dbReference type="InterPro" id="IPR035601">
    <property type="entry name" value="MPP5_SH3"/>
</dbReference>
<dbReference type="GO" id="GO:0008104">
    <property type="term" value="P:intracellular protein localization"/>
    <property type="evidence" value="ECO:0007669"/>
    <property type="project" value="UniProtKB-ARBA"/>
</dbReference>
<keyword evidence="5" id="KW-0796">Tight junction</keyword>
<dbReference type="InterPro" id="IPR020590">
    <property type="entry name" value="Guanylate_kinase_CS"/>
</dbReference>
<evidence type="ECO:0000256" key="8">
    <source>
        <dbReference type="ARBA" id="ARBA00022737"/>
    </source>
</evidence>
<dbReference type="Ensembl" id="ENSSORT00005058636.1">
    <property type="protein sequence ID" value="ENSSORP00005057321.1"/>
    <property type="gene ID" value="ENSSORG00005025437.1"/>
</dbReference>
<feature type="region of interest" description="Disordered" evidence="16">
    <location>
        <begin position="1"/>
        <end position="26"/>
    </location>
</feature>
<evidence type="ECO:0000256" key="7">
    <source>
        <dbReference type="ARBA" id="ARBA00022475"/>
    </source>
</evidence>
<evidence type="ECO:0000256" key="5">
    <source>
        <dbReference type="ARBA" id="ARBA00022427"/>
    </source>
</evidence>
<accession>A0A673CNV6</accession>
<dbReference type="GO" id="GO:0005524">
    <property type="term" value="F:ATP binding"/>
    <property type="evidence" value="ECO:0007669"/>
    <property type="project" value="UniProtKB-KW"/>
</dbReference>
<name>A0A673CNV6_9TELE</name>
<dbReference type="PROSITE" id="PS50002">
    <property type="entry name" value="SH3"/>
    <property type="match status" value="1"/>
</dbReference>
<dbReference type="FunFam" id="3.30.63.10:FF:000002">
    <property type="entry name" value="Guanylate kinase 1"/>
    <property type="match status" value="1"/>
</dbReference>
<evidence type="ECO:0000256" key="10">
    <source>
        <dbReference type="ARBA" id="ARBA00022840"/>
    </source>
</evidence>
<dbReference type="SMART" id="SM00072">
    <property type="entry name" value="GuKc"/>
    <property type="match status" value="1"/>
</dbReference>
<dbReference type="Proteomes" id="UP000472271">
    <property type="component" value="Chromosome 22"/>
</dbReference>
<dbReference type="PANTHER" id="PTHR23122">
    <property type="entry name" value="MEMBRANE-ASSOCIATED GUANYLATE KINASE MAGUK"/>
    <property type="match status" value="1"/>
</dbReference>
<evidence type="ECO:0000313" key="20">
    <source>
        <dbReference type="Ensembl" id="ENSSORP00005057321.1"/>
    </source>
</evidence>
<feature type="domain" description="SH3" evidence="17">
    <location>
        <begin position="271"/>
        <end position="343"/>
    </location>
</feature>
<dbReference type="FunFam" id="2.30.30.40:FF:000105">
    <property type="entry name" value="MAGUK p55 subfamily member 5"/>
    <property type="match status" value="1"/>
</dbReference>
<dbReference type="InterPro" id="IPR008145">
    <property type="entry name" value="GK/Ca_channel_bsu"/>
</dbReference>
<keyword evidence="7" id="KW-1003">Cell membrane</keyword>
<dbReference type="GO" id="GO:0007420">
    <property type="term" value="P:brain development"/>
    <property type="evidence" value="ECO:0007669"/>
    <property type="project" value="UniProtKB-ARBA"/>
</dbReference>
<evidence type="ECO:0000256" key="1">
    <source>
        <dbReference type="ARBA" id="ARBA00004202"/>
    </source>
</evidence>
<evidence type="ECO:0000256" key="4">
    <source>
        <dbReference type="ARBA" id="ARBA00007014"/>
    </source>
</evidence>
<gene>
    <name evidence="20" type="primary">pals1a</name>
</gene>
<dbReference type="PROSITE" id="PS50106">
    <property type="entry name" value="PDZ"/>
    <property type="match status" value="1"/>
</dbReference>
<dbReference type="SMART" id="SM00228">
    <property type="entry name" value="PDZ"/>
    <property type="match status" value="1"/>
</dbReference>
<evidence type="ECO:0000256" key="16">
    <source>
        <dbReference type="SAM" id="MobiDB-lite"/>
    </source>
</evidence>
<dbReference type="InterPro" id="IPR036028">
    <property type="entry name" value="SH3-like_dom_sf"/>
</dbReference>
<keyword evidence="11" id="KW-0965">Cell junction</keyword>
<evidence type="ECO:0000259" key="19">
    <source>
        <dbReference type="PROSITE" id="PS50106"/>
    </source>
</evidence>
<evidence type="ECO:0000256" key="14">
    <source>
        <dbReference type="ARBA" id="ARBA00031033"/>
    </source>
</evidence>
<keyword evidence="10" id="KW-0067">ATP-binding</keyword>
<dbReference type="PROSITE" id="PS00856">
    <property type="entry name" value="GUANYLATE_KINASE_1"/>
    <property type="match status" value="1"/>
</dbReference>
<feature type="domain" description="Guanylate kinase-like" evidence="18">
    <location>
        <begin position="405"/>
        <end position="586"/>
    </location>
</feature>
<dbReference type="Gene3D" id="2.30.42.10">
    <property type="match status" value="1"/>
</dbReference>
<dbReference type="SUPFAM" id="SSF52540">
    <property type="entry name" value="P-loop containing nucleoside triphosphate hydrolases"/>
    <property type="match status" value="1"/>
</dbReference>
<dbReference type="InterPro" id="IPR001452">
    <property type="entry name" value="SH3_domain"/>
</dbReference>
<protein>
    <recommendedName>
        <fullName evidence="13">Protein PALS1</fullName>
    </recommendedName>
    <alternativeName>
        <fullName evidence="14">Protein associated with Lin-7 1</fullName>
    </alternativeName>
</protein>
<dbReference type="PROSITE" id="PS50052">
    <property type="entry name" value="GUANYLATE_KINASE_2"/>
    <property type="match status" value="1"/>
</dbReference>
<organism evidence="20 21">
    <name type="scientific">Sphaeramia orbicularis</name>
    <name type="common">orbiculate cardinalfish</name>
    <dbReference type="NCBI Taxonomy" id="375764"/>
    <lineage>
        <taxon>Eukaryota</taxon>
        <taxon>Metazoa</taxon>
        <taxon>Chordata</taxon>
        <taxon>Craniata</taxon>
        <taxon>Vertebrata</taxon>
        <taxon>Euteleostomi</taxon>
        <taxon>Actinopterygii</taxon>
        <taxon>Neopterygii</taxon>
        <taxon>Teleostei</taxon>
        <taxon>Neoteleostei</taxon>
        <taxon>Acanthomorphata</taxon>
        <taxon>Gobiaria</taxon>
        <taxon>Kurtiformes</taxon>
        <taxon>Apogonoidei</taxon>
        <taxon>Apogonidae</taxon>
        <taxon>Apogoninae</taxon>
        <taxon>Sphaeramia</taxon>
    </lineage>
</organism>
<dbReference type="Pfam" id="PF00625">
    <property type="entry name" value="Guanylate_kin"/>
    <property type="match status" value="1"/>
</dbReference>
<dbReference type="InterPro" id="IPR027417">
    <property type="entry name" value="P-loop_NTPase"/>
</dbReference>
<reference evidence="20" key="1">
    <citation type="submission" date="2019-06" db="EMBL/GenBank/DDBJ databases">
        <authorList>
            <consortium name="Wellcome Sanger Institute Data Sharing"/>
        </authorList>
    </citation>
    <scope>NUCLEOTIDE SEQUENCE [LARGE SCALE GENOMIC DNA]</scope>
</reference>
<dbReference type="CDD" id="cd00071">
    <property type="entry name" value="GMPK"/>
    <property type="match status" value="1"/>
</dbReference>
<dbReference type="SMART" id="SM00326">
    <property type="entry name" value="SH3"/>
    <property type="match status" value="1"/>
</dbReference>
<keyword evidence="9" id="KW-0547">Nucleotide-binding</keyword>
<dbReference type="InterPro" id="IPR001478">
    <property type="entry name" value="PDZ"/>
</dbReference>
<dbReference type="GO" id="GO:0005923">
    <property type="term" value="C:bicellular tight junction"/>
    <property type="evidence" value="ECO:0007669"/>
    <property type="project" value="UniProtKB-SubCell"/>
</dbReference>
<sequence length="601" mass="68198">MTTSHLNGHVAGEGGGDEDLRGGQQHREMAVDCPGELGSRTLPLRRSAQLERIRQHQEDLRRRREEEGRQLDLNASLRLRKLSQNPQIGIDNPTFLQDSHSPQQLPLTSQHAHTHHTMLHMPICRCSSSVFEFFCVCVCVCVCVWQSLLVAHDSIAEREMQPEALPTQGETLTQWGGETVKIVRIEKAQDIPLGATVRNEMDSVVISRIVRGGAAERSGLLSEGDEILEINGIEIRGKDVNQVFDILADMHGLLTFVLIPSTQSKPPPVKETVIHVKAHFDYDPSDDPYVPCRELGLSFQKGDILHIISQSDPNWWQAYRDGDEDNQPLAGLVPGKSFQQQREAMKQTIEEDKEPEKPGKLWCAKKNKRKRKKLLYNTHRNDDMDNDEILTYEEMALYHQPANRKRPIALIGPTSCGQAELRQRLLNNQPERFAGAVPHTTRNRREGELSGRDYHFVSRQTFEAELAAGKLIESGEFEKNLYGTSTDSVRQVINTGKICVLCLHTQALKVLRSSDLKPYIIFIAPPSQERLRALLAKDNKNPKPEELRDIIEKAREMEQSCGHLFDAVIVNTDQDKAYNELLRLINKLDTEPQWVPCSWLR</sequence>
<proteinExistence type="inferred from homology"/>
<dbReference type="InterPro" id="IPR050716">
    <property type="entry name" value="MAGUK"/>
</dbReference>
<feature type="domain" description="PDZ" evidence="19">
    <location>
        <begin position="182"/>
        <end position="262"/>
    </location>
</feature>
<dbReference type="AlphaFoldDB" id="A0A673CNV6"/>
<evidence type="ECO:0000256" key="9">
    <source>
        <dbReference type="ARBA" id="ARBA00022741"/>
    </source>
</evidence>
<dbReference type="CDD" id="cd06798">
    <property type="entry name" value="PDZ_MPP5-like"/>
    <property type="match status" value="1"/>
</dbReference>
<reference evidence="20" key="2">
    <citation type="submission" date="2025-08" db="UniProtKB">
        <authorList>
            <consortium name="Ensembl"/>
        </authorList>
    </citation>
    <scope>IDENTIFICATION</scope>
</reference>
<dbReference type="Gene3D" id="3.40.50.300">
    <property type="entry name" value="P-loop containing nucleotide triphosphate hydrolases"/>
    <property type="match status" value="1"/>
</dbReference>
<keyword evidence="12" id="KW-0472">Membrane</keyword>
<evidence type="ECO:0000256" key="2">
    <source>
        <dbReference type="ARBA" id="ARBA00004221"/>
    </source>
</evidence>